<keyword evidence="7" id="KW-1185">Reference proteome</keyword>
<dbReference type="InterPro" id="IPR035965">
    <property type="entry name" value="PAS-like_dom_sf"/>
</dbReference>
<evidence type="ECO:0000256" key="2">
    <source>
        <dbReference type="ARBA" id="ARBA00012438"/>
    </source>
</evidence>
<dbReference type="PROSITE" id="PS50109">
    <property type="entry name" value="HIS_KIN"/>
    <property type="match status" value="1"/>
</dbReference>
<evidence type="ECO:0000256" key="4">
    <source>
        <dbReference type="SAM" id="Phobius"/>
    </source>
</evidence>
<feature type="transmembrane region" description="Helical" evidence="4">
    <location>
        <begin position="31"/>
        <end position="47"/>
    </location>
</feature>
<dbReference type="RefSeq" id="WP_252166651.1">
    <property type="nucleotide sequence ID" value="NZ_CP084930.1"/>
</dbReference>
<keyword evidence="4" id="KW-1133">Transmembrane helix</keyword>
<gene>
    <name evidence="6" type="ORF">LHA26_16485</name>
</gene>
<keyword evidence="3" id="KW-0597">Phosphoprotein</keyword>
<feature type="domain" description="Histidine kinase" evidence="5">
    <location>
        <begin position="288"/>
        <end position="504"/>
    </location>
</feature>
<dbReference type="SMART" id="SM00387">
    <property type="entry name" value="HATPase_c"/>
    <property type="match status" value="1"/>
</dbReference>
<dbReference type="InterPro" id="IPR036097">
    <property type="entry name" value="HisK_dim/P_sf"/>
</dbReference>
<feature type="transmembrane region" description="Helical" evidence="4">
    <location>
        <begin position="80"/>
        <end position="100"/>
    </location>
</feature>
<proteinExistence type="predicted"/>
<dbReference type="EC" id="2.7.13.3" evidence="2"/>
<dbReference type="Gene3D" id="3.30.565.10">
    <property type="entry name" value="Histidine kinase-like ATPase, C-terminal domain"/>
    <property type="match status" value="1"/>
</dbReference>
<dbReference type="Proteomes" id="UP001056937">
    <property type="component" value="Chromosome 1"/>
</dbReference>
<feature type="transmembrane region" description="Helical" evidence="4">
    <location>
        <begin position="54"/>
        <end position="74"/>
    </location>
</feature>
<accession>A0ABY4X7E2</accession>
<sequence length="528" mass="56621">MNLFDRPQSAGAALLACAIFCLDAFTRDDLAVAGLYVLVPLIAASGGGGRRRAVLGWSTACAGLAIAGFLIFQARGAPPLAFAHLGISLVVLLVMTLLLLRTQAMSSAVERGERRYRSIFDTLASAIWEHDFTEVVDAISRLRASGVEDLRRYVVEHPEFVAEMRRLVRITDVNATGLALMGVPSKEAFHSRLSELLPETDESFADCIVALDERRSLFETETTVYTLAGSRRDIFVTFSLGPEACLDKVPGSILDVTDRKALEAQVLRTREELAEAQRSGALAAMSASIAHELNQPLSAIHSYADAARRWMARMPPDMHEAMAALTGLSQAIGHARTVMHRVRSLVGNARIRSADIDLGELLSTTVTLMRADAAETSTRLVLMRGRWRDLAVSGDRILLKQVFVNLVTNAIQAMAEVPPECRTVTVKIDVEDGATALVRVADRGPGWEDAEEKVFGSFYTTKPAGMGLGLSISRTTVERHGGSIALGRAPGGGALVEVRLPLAGAGPSVADGVGDGQVEQVAVDGLVQ</sequence>
<dbReference type="InterPro" id="IPR003594">
    <property type="entry name" value="HATPase_dom"/>
</dbReference>
<comment type="catalytic activity">
    <reaction evidence="1">
        <text>ATP + protein L-histidine = ADP + protein N-phospho-L-histidine.</text>
        <dbReference type="EC" id="2.7.13.3"/>
    </reaction>
</comment>
<organism evidence="6 7">
    <name type="scientific">Sphingomonas morindae</name>
    <dbReference type="NCBI Taxonomy" id="1541170"/>
    <lineage>
        <taxon>Bacteria</taxon>
        <taxon>Pseudomonadati</taxon>
        <taxon>Pseudomonadota</taxon>
        <taxon>Alphaproteobacteria</taxon>
        <taxon>Sphingomonadales</taxon>
        <taxon>Sphingomonadaceae</taxon>
        <taxon>Sphingomonas</taxon>
    </lineage>
</organism>
<evidence type="ECO:0000259" key="5">
    <source>
        <dbReference type="PROSITE" id="PS50109"/>
    </source>
</evidence>
<dbReference type="InterPro" id="IPR005467">
    <property type="entry name" value="His_kinase_dom"/>
</dbReference>
<evidence type="ECO:0000256" key="1">
    <source>
        <dbReference type="ARBA" id="ARBA00000085"/>
    </source>
</evidence>
<dbReference type="CDD" id="cd00082">
    <property type="entry name" value="HisKA"/>
    <property type="match status" value="1"/>
</dbReference>
<dbReference type="InterPro" id="IPR003661">
    <property type="entry name" value="HisK_dim/P_dom"/>
</dbReference>
<dbReference type="EMBL" id="CP084930">
    <property type="protein sequence ID" value="USI72841.1"/>
    <property type="molecule type" value="Genomic_DNA"/>
</dbReference>
<dbReference type="Gene3D" id="3.30.450.20">
    <property type="entry name" value="PAS domain"/>
    <property type="match status" value="1"/>
</dbReference>
<dbReference type="Gene3D" id="1.10.287.130">
    <property type="match status" value="1"/>
</dbReference>
<dbReference type="InterPro" id="IPR036890">
    <property type="entry name" value="HATPase_C_sf"/>
</dbReference>
<keyword evidence="4" id="KW-0472">Membrane</keyword>
<dbReference type="PROSITE" id="PS51257">
    <property type="entry name" value="PROKAR_LIPOPROTEIN"/>
    <property type="match status" value="1"/>
</dbReference>
<evidence type="ECO:0000313" key="7">
    <source>
        <dbReference type="Proteomes" id="UP001056937"/>
    </source>
</evidence>
<dbReference type="Pfam" id="PF02518">
    <property type="entry name" value="HATPase_c"/>
    <property type="match status" value="1"/>
</dbReference>
<protein>
    <recommendedName>
        <fullName evidence="2">histidine kinase</fullName>
        <ecNumber evidence="2">2.7.13.3</ecNumber>
    </recommendedName>
</protein>
<dbReference type="InterPro" id="IPR004358">
    <property type="entry name" value="Sig_transdc_His_kin-like_C"/>
</dbReference>
<keyword evidence="4" id="KW-0812">Transmembrane</keyword>
<dbReference type="SUPFAM" id="SSF55874">
    <property type="entry name" value="ATPase domain of HSP90 chaperone/DNA topoisomerase II/histidine kinase"/>
    <property type="match status" value="1"/>
</dbReference>
<evidence type="ECO:0000313" key="6">
    <source>
        <dbReference type="EMBL" id="USI72841.1"/>
    </source>
</evidence>
<dbReference type="PRINTS" id="PR00344">
    <property type="entry name" value="BCTRLSENSOR"/>
</dbReference>
<name>A0ABY4X7E2_9SPHN</name>
<dbReference type="SUPFAM" id="SSF47384">
    <property type="entry name" value="Homodimeric domain of signal transducing histidine kinase"/>
    <property type="match status" value="1"/>
</dbReference>
<dbReference type="SUPFAM" id="SSF55785">
    <property type="entry name" value="PYP-like sensor domain (PAS domain)"/>
    <property type="match status" value="1"/>
</dbReference>
<reference evidence="6" key="1">
    <citation type="journal article" date="2022" name="Toxins">
        <title>Genomic Analysis of Sphingopyxis sp. USTB-05 for Biodegrading Cyanobacterial Hepatotoxins.</title>
        <authorList>
            <person name="Liu C."/>
            <person name="Xu Q."/>
            <person name="Zhao Z."/>
            <person name="Zhang H."/>
            <person name="Liu X."/>
            <person name="Yin C."/>
            <person name="Liu Y."/>
            <person name="Yan H."/>
        </authorList>
    </citation>
    <scope>NUCLEOTIDE SEQUENCE</scope>
    <source>
        <strain evidence="6">NBD5</strain>
    </source>
</reference>
<dbReference type="PANTHER" id="PTHR43065:SF42">
    <property type="entry name" value="TWO-COMPONENT SENSOR PPRA"/>
    <property type="match status" value="1"/>
</dbReference>
<dbReference type="PANTHER" id="PTHR43065">
    <property type="entry name" value="SENSOR HISTIDINE KINASE"/>
    <property type="match status" value="1"/>
</dbReference>
<evidence type="ECO:0000256" key="3">
    <source>
        <dbReference type="ARBA" id="ARBA00022553"/>
    </source>
</evidence>